<dbReference type="Proteomes" id="UP000680185">
    <property type="component" value="Unassembled WGS sequence"/>
</dbReference>
<feature type="domain" description="Transcobalamin-like C-terminal" evidence="1">
    <location>
        <begin position="23"/>
        <end position="91"/>
    </location>
</feature>
<dbReference type="InterPro" id="IPR027954">
    <property type="entry name" value="Transcobalamin-like_C"/>
</dbReference>
<reference evidence="2" key="2">
    <citation type="submission" date="2021-05" db="EMBL/GenBank/DDBJ databases">
        <title>Protein family content uncovers lineage relationships and bacterial pathway maintenance mechanisms in DPANN archaea.</title>
        <authorList>
            <person name="Castelle C.J."/>
            <person name="Meheust R."/>
            <person name="Jaffe A.L."/>
            <person name="Seitz K."/>
            <person name="Gong X."/>
            <person name="Baker B.J."/>
            <person name="Banfield J.F."/>
        </authorList>
    </citation>
    <scope>NUCLEOTIDE SEQUENCE</scope>
    <source>
        <strain evidence="2">RIFCSPLOWO2_01_FULL_43_13</strain>
    </source>
</reference>
<evidence type="ECO:0000259" key="1">
    <source>
        <dbReference type="Pfam" id="PF14478"/>
    </source>
</evidence>
<reference evidence="2" key="1">
    <citation type="submission" date="2021-03" db="EMBL/GenBank/DDBJ databases">
        <authorList>
            <person name="Jaffe A."/>
        </authorList>
    </citation>
    <scope>NUCLEOTIDE SEQUENCE</scope>
    <source>
        <strain evidence="2">RIFCSPLOWO2_01_FULL_43_13</strain>
    </source>
</reference>
<comment type="caution">
    <text evidence="2">The sequence shown here is derived from an EMBL/GenBank/DDBJ whole genome shotgun (WGS) entry which is preliminary data.</text>
</comment>
<protein>
    <submittedName>
        <fullName evidence="2">DUF4430 domain-containing protein</fullName>
    </submittedName>
</protein>
<evidence type="ECO:0000313" key="2">
    <source>
        <dbReference type="EMBL" id="MBS3058051.1"/>
    </source>
</evidence>
<sequence>MKISFEITANGSTESKIVEAGKGSNAFEVMKANFQLEYNETAYGAFIQSINGINAGNDEYWALYVNGAYADKGINQYSLEKDTNIEWKIEKVDLSGFS</sequence>
<dbReference type="AlphaFoldDB" id="A0A8T4KUG0"/>
<accession>A0A8T4KUG0</accession>
<dbReference type="Pfam" id="PF14478">
    <property type="entry name" value="DUF4430"/>
    <property type="match status" value="1"/>
</dbReference>
<evidence type="ECO:0000313" key="3">
    <source>
        <dbReference type="Proteomes" id="UP000680185"/>
    </source>
</evidence>
<gene>
    <name evidence="2" type="ORF">J4478_01460</name>
</gene>
<proteinExistence type="predicted"/>
<dbReference type="EMBL" id="JAGVWB010000009">
    <property type="protein sequence ID" value="MBS3058051.1"/>
    <property type="molecule type" value="Genomic_DNA"/>
</dbReference>
<dbReference type="Gene3D" id="2.170.130.30">
    <property type="match status" value="1"/>
</dbReference>
<organism evidence="2 3">
    <name type="scientific">Candidatus Iainarchaeum sp</name>
    <dbReference type="NCBI Taxonomy" id="3101447"/>
    <lineage>
        <taxon>Archaea</taxon>
        <taxon>Candidatus Iainarchaeota</taxon>
        <taxon>Candidatus Iainarchaeia</taxon>
        <taxon>Candidatus Iainarchaeales</taxon>
        <taxon>Candidatus Iainarchaeaceae</taxon>
        <taxon>Candidatus Iainarchaeum</taxon>
    </lineage>
</organism>
<name>A0A8T4KUG0_9ARCH</name>